<protein>
    <submittedName>
        <fullName evidence="2">Pimeloyl-ACP methyl ester carboxylesterase</fullName>
    </submittedName>
</protein>
<feature type="domain" description="AB hydrolase-1" evidence="1">
    <location>
        <begin position="24"/>
        <end position="266"/>
    </location>
</feature>
<evidence type="ECO:0000313" key="2">
    <source>
        <dbReference type="EMBL" id="SFL40615.1"/>
    </source>
</evidence>
<gene>
    <name evidence="2" type="ORF">SAMN04488042_10174</name>
</gene>
<dbReference type="PANTHER" id="PTHR43433">
    <property type="entry name" value="HYDROLASE, ALPHA/BETA FOLD FAMILY PROTEIN"/>
    <property type="match status" value="1"/>
</dbReference>
<dbReference type="PANTHER" id="PTHR43433:SF5">
    <property type="entry name" value="AB HYDROLASE-1 DOMAIN-CONTAINING PROTEIN"/>
    <property type="match status" value="1"/>
</dbReference>
<accession>A0A1I4HEH4</accession>
<keyword evidence="3" id="KW-1185">Reference proteome</keyword>
<dbReference type="RefSeq" id="WP_093089977.1">
    <property type="nucleotide sequence ID" value="NZ_FOTQ01000001.1"/>
</dbReference>
<dbReference type="Pfam" id="PF12697">
    <property type="entry name" value="Abhydrolase_6"/>
    <property type="match status" value="1"/>
</dbReference>
<dbReference type="AlphaFoldDB" id="A0A1I4HEH4"/>
<dbReference type="Proteomes" id="UP000199144">
    <property type="component" value="Unassembled WGS sequence"/>
</dbReference>
<dbReference type="OrthoDB" id="9791366at2"/>
<organism evidence="2 3">
    <name type="scientific">Shimia aestuarii</name>
    <dbReference type="NCBI Taxonomy" id="254406"/>
    <lineage>
        <taxon>Bacteria</taxon>
        <taxon>Pseudomonadati</taxon>
        <taxon>Pseudomonadota</taxon>
        <taxon>Alphaproteobacteria</taxon>
        <taxon>Rhodobacterales</taxon>
        <taxon>Roseobacteraceae</taxon>
    </lineage>
</organism>
<dbReference type="STRING" id="254406.SAMN04488042_10174"/>
<dbReference type="Gene3D" id="3.40.50.1820">
    <property type="entry name" value="alpha/beta hydrolase"/>
    <property type="match status" value="1"/>
</dbReference>
<reference evidence="2 3" key="1">
    <citation type="submission" date="2016-10" db="EMBL/GenBank/DDBJ databases">
        <authorList>
            <person name="de Groot N.N."/>
        </authorList>
    </citation>
    <scope>NUCLEOTIDE SEQUENCE [LARGE SCALE GENOMIC DNA]</scope>
    <source>
        <strain evidence="2 3">DSM 15283</strain>
    </source>
</reference>
<dbReference type="InterPro" id="IPR000073">
    <property type="entry name" value="AB_hydrolase_1"/>
</dbReference>
<proteinExistence type="predicted"/>
<dbReference type="SUPFAM" id="SSF53474">
    <property type="entry name" value="alpha/beta-Hydrolases"/>
    <property type="match status" value="1"/>
</dbReference>
<evidence type="ECO:0000259" key="1">
    <source>
        <dbReference type="Pfam" id="PF12697"/>
    </source>
</evidence>
<dbReference type="InterPro" id="IPR050471">
    <property type="entry name" value="AB_hydrolase"/>
</dbReference>
<dbReference type="EMBL" id="FOTQ01000001">
    <property type="protein sequence ID" value="SFL40615.1"/>
    <property type="molecule type" value="Genomic_DNA"/>
</dbReference>
<evidence type="ECO:0000313" key="3">
    <source>
        <dbReference type="Proteomes" id="UP000199144"/>
    </source>
</evidence>
<dbReference type="InterPro" id="IPR029058">
    <property type="entry name" value="AB_hydrolase_fold"/>
</dbReference>
<sequence>MPQFTSSDGLSLYYDDTGGDGPVVLCLSGLTRNSSDFDYAMPALSDARVIRMDYRGRGQSDWAEDFSTYNVPREAQDALELLDHLGINQAAILGTSRGGLIALTLAVMARDRLTGVCFNDVGPVIEVDGLAVVLDFVGRNPVWKTHSEAEAAIGSRMAGFANVPQSRWREEVEKHFIATGDGLRINYDPKLRDATLAAFDPSAEAPDLWPLYDALRGLPLAAIRGANSDIMSASTLAEMQNRLPLRAATILDRGHVPFLDEPDAVALLRDWVNDLKA</sequence>
<name>A0A1I4HEH4_9RHOB</name>